<gene>
    <name evidence="2" type="ORF">GCM10025869_21990</name>
</gene>
<proteinExistence type="predicted"/>
<accession>A0ABQ6JWM6</accession>
<sequence length="53" mass="5387">MLRREIEAQGAALIGVRHGIAVELTIELGEDAVPAFAARVGDISQGAATVDGA</sequence>
<protein>
    <recommendedName>
        <fullName evidence="1">UPF0029 domain-containing protein</fullName>
    </recommendedName>
</protein>
<dbReference type="SUPFAM" id="SSF54980">
    <property type="entry name" value="EF-G C-terminal domain-like"/>
    <property type="match status" value="1"/>
</dbReference>
<dbReference type="EMBL" id="BSVA01000001">
    <property type="protein sequence ID" value="GMA91670.1"/>
    <property type="molecule type" value="Genomic_DNA"/>
</dbReference>
<feature type="domain" description="UPF0029" evidence="1">
    <location>
        <begin position="2"/>
        <end position="46"/>
    </location>
</feature>
<dbReference type="InterPro" id="IPR035647">
    <property type="entry name" value="EFG_III/V"/>
</dbReference>
<keyword evidence="3" id="KW-1185">Reference proteome</keyword>
<organism evidence="2 3">
    <name type="scientific">Homoserinibacter gongjuensis</name>
    <dbReference type="NCBI Taxonomy" id="1162968"/>
    <lineage>
        <taxon>Bacteria</taxon>
        <taxon>Bacillati</taxon>
        <taxon>Actinomycetota</taxon>
        <taxon>Actinomycetes</taxon>
        <taxon>Micrococcales</taxon>
        <taxon>Microbacteriaceae</taxon>
        <taxon>Homoserinibacter</taxon>
    </lineage>
</organism>
<evidence type="ECO:0000313" key="3">
    <source>
        <dbReference type="Proteomes" id="UP001157069"/>
    </source>
</evidence>
<dbReference type="Pfam" id="PF09186">
    <property type="entry name" value="DUF1949"/>
    <property type="match status" value="1"/>
</dbReference>
<reference evidence="3" key="1">
    <citation type="journal article" date="2019" name="Int. J. Syst. Evol. Microbiol.">
        <title>The Global Catalogue of Microorganisms (GCM) 10K type strain sequencing project: providing services to taxonomists for standard genome sequencing and annotation.</title>
        <authorList>
            <consortium name="The Broad Institute Genomics Platform"/>
            <consortium name="The Broad Institute Genome Sequencing Center for Infectious Disease"/>
            <person name="Wu L."/>
            <person name="Ma J."/>
        </authorList>
    </citation>
    <scope>NUCLEOTIDE SEQUENCE [LARGE SCALE GENOMIC DNA]</scope>
    <source>
        <strain evidence="3">NBRC 108755</strain>
    </source>
</reference>
<evidence type="ECO:0000313" key="2">
    <source>
        <dbReference type="EMBL" id="GMA91670.1"/>
    </source>
</evidence>
<comment type="caution">
    <text evidence="2">The sequence shown here is derived from an EMBL/GenBank/DDBJ whole genome shotgun (WGS) entry which is preliminary data.</text>
</comment>
<dbReference type="Proteomes" id="UP001157069">
    <property type="component" value="Unassembled WGS sequence"/>
</dbReference>
<name>A0ABQ6JWM6_9MICO</name>
<evidence type="ECO:0000259" key="1">
    <source>
        <dbReference type="Pfam" id="PF09186"/>
    </source>
</evidence>
<dbReference type="InterPro" id="IPR015269">
    <property type="entry name" value="UPF0029_Impact_C"/>
</dbReference>